<accession>A0A9P4MJ41</accession>
<dbReference type="EMBL" id="ML996083">
    <property type="protein sequence ID" value="KAF2154917.1"/>
    <property type="molecule type" value="Genomic_DNA"/>
</dbReference>
<comment type="caution">
    <text evidence="1">The sequence shown here is derived from an EMBL/GenBank/DDBJ whole genome shotgun (WGS) entry which is preliminary data.</text>
</comment>
<dbReference type="OrthoDB" id="5343383at2759"/>
<evidence type="ECO:0000313" key="1">
    <source>
        <dbReference type="EMBL" id="KAF2154917.1"/>
    </source>
</evidence>
<gene>
    <name evidence="1" type="ORF">K461DRAFT_104284</name>
</gene>
<sequence>MFSRTDTVNAFLGFYKELVKQPGMQTSFLNEAPQPGGWDSVNVQALMDLGKNDTVIDLLQHLPYLFADDRDPEDILIDWETFTMCYMDPDLNHLMEKVTPLPAHCAYLTRGRGREGYCFIIDTEQSTITEYSIIGYKQDYELADQFPPELEWKSHKTMLIQDFWATWTSNYAKLVWMIGPTHQRDIMGGMQVYCRADNMLEEAELREQGLQDIHFEDDEQFDTTDLSVLDANEHQRKLAQMVFRTILRHGWLDNFDKENCRVELSELWLRDDAHANRIQKLSARPPKLMLATDEEEAQCQV</sequence>
<evidence type="ECO:0000313" key="2">
    <source>
        <dbReference type="Proteomes" id="UP000799439"/>
    </source>
</evidence>
<reference evidence="1" key="1">
    <citation type="journal article" date="2020" name="Stud. Mycol.">
        <title>101 Dothideomycetes genomes: a test case for predicting lifestyles and emergence of pathogens.</title>
        <authorList>
            <person name="Haridas S."/>
            <person name="Albert R."/>
            <person name="Binder M."/>
            <person name="Bloem J."/>
            <person name="Labutti K."/>
            <person name="Salamov A."/>
            <person name="Andreopoulos B."/>
            <person name="Baker S."/>
            <person name="Barry K."/>
            <person name="Bills G."/>
            <person name="Bluhm B."/>
            <person name="Cannon C."/>
            <person name="Castanera R."/>
            <person name="Culley D."/>
            <person name="Daum C."/>
            <person name="Ezra D."/>
            <person name="Gonzalez J."/>
            <person name="Henrissat B."/>
            <person name="Kuo A."/>
            <person name="Liang C."/>
            <person name="Lipzen A."/>
            <person name="Lutzoni F."/>
            <person name="Magnuson J."/>
            <person name="Mondo S."/>
            <person name="Nolan M."/>
            <person name="Ohm R."/>
            <person name="Pangilinan J."/>
            <person name="Park H.-J."/>
            <person name="Ramirez L."/>
            <person name="Alfaro M."/>
            <person name="Sun H."/>
            <person name="Tritt A."/>
            <person name="Yoshinaga Y."/>
            <person name="Zwiers L.-H."/>
            <person name="Turgeon B."/>
            <person name="Goodwin S."/>
            <person name="Spatafora J."/>
            <person name="Crous P."/>
            <person name="Grigoriev I."/>
        </authorList>
    </citation>
    <scope>NUCLEOTIDE SEQUENCE</scope>
    <source>
        <strain evidence="1">CBS 260.36</strain>
    </source>
</reference>
<name>A0A9P4MJ41_9PEZI</name>
<keyword evidence="2" id="KW-1185">Reference proteome</keyword>
<dbReference type="Proteomes" id="UP000799439">
    <property type="component" value="Unassembled WGS sequence"/>
</dbReference>
<proteinExistence type="predicted"/>
<protein>
    <submittedName>
        <fullName evidence="1">Uncharacterized protein</fullName>
    </submittedName>
</protein>
<dbReference type="AlphaFoldDB" id="A0A9P4MJ41"/>
<organism evidence="1 2">
    <name type="scientific">Myriangium duriaei CBS 260.36</name>
    <dbReference type="NCBI Taxonomy" id="1168546"/>
    <lineage>
        <taxon>Eukaryota</taxon>
        <taxon>Fungi</taxon>
        <taxon>Dikarya</taxon>
        <taxon>Ascomycota</taxon>
        <taxon>Pezizomycotina</taxon>
        <taxon>Dothideomycetes</taxon>
        <taxon>Dothideomycetidae</taxon>
        <taxon>Myriangiales</taxon>
        <taxon>Myriangiaceae</taxon>
        <taxon>Myriangium</taxon>
    </lineage>
</organism>